<name>A0A6P8B1M4_PYRGI</name>
<organism evidence="1 2">
    <name type="scientific">Pyricularia grisea</name>
    <name type="common">Crabgrass-specific blast fungus</name>
    <name type="synonym">Magnaporthe grisea</name>
    <dbReference type="NCBI Taxonomy" id="148305"/>
    <lineage>
        <taxon>Eukaryota</taxon>
        <taxon>Fungi</taxon>
        <taxon>Dikarya</taxon>
        <taxon>Ascomycota</taxon>
        <taxon>Pezizomycotina</taxon>
        <taxon>Sordariomycetes</taxon>
        <taxon>Sordariomycetidae</taxon>
        <taxon>Magnaporthales</taxon>
        <taxon>Pyriculariaceae</taxon>
        <taxon>Pyricularia</taxon>
    </lineage>
</organism>
<feature type="non-terminal residue" evidence="2">
    <location>
        <position position="1"/>
    </location>
</feature>
<reference evidence="2" key="2">
    <citation type="submission" date="2019-10" db="EMBL/GenBank/DDBJ databases">
        <authorList>
            <consortium name="NCBI Genome Project"/>
        </authorList>
    </citation>
    <scope>NUCLEOTIDE SEQUENCE</scope>
    <source>
        <strain evidence="2">NI907</strain>
    </source>
</reference>
<dbReference type="Proteomes" id="UP000515153">
    <property type="component" value="Unplaced"/>
</dbReference>
<evidence type="ECO:0000313" key="1">
    <source>
        <dbReference type="Proteomes" id="UP000515153"/>
    </source>
</evidence>
<reference evidence="2" key="1">
    <citation type="journal article" date="2019" name="Mol. Biol. Evol.">
        <title>Blast fungal genomes show frequent chromosomal changes, gene gains and losses, and effector gene turnover.</title>
        <authorList>
            <person name="Gomez Luciano L.B."/>
            <person name="Jason Tsai I."/>
            <person name="Chuma I."/>
            <person name="Tosa Y."/>
            <person name="Chen Y.H."/>
            <person name="Li J.Y."/>
            <person name="Li M.Y."/>
            <person name="Jade Lu M.Y."/>
            <person name="Nakayashiki H."/>
            <person name="Li W.H."/>
        </authorList>
    </citation>
    <scope>NUCLEOTIDE SEQUENCE</scope>
    <source>
        <strain evidence="2">NI907</strain>
    </source>
</reference>
<accession>A0A6P8B1M4</accession>
<reference evidence="2" key="3">
    <citation type="submission" date="2025-08" db="UniProtKB">
        <authorList>
            <consortium name="RefSeq"/>
        </authorList>
    </citation>
    <scope>IDENTIFICATION</scope>
    <source>
        <strain evidence="2">NI907</strain>
    </source>
</reference>
<dbReference type="GeneID" id="41961999"/>
<dbReference type="AlphaFoldDB" id="A0A6P8B1M4"/>
<keyword evidence="1" id="KW-1185">Reference proteome</keyword>
<gene>
    <name evidence="2" type="ORF">PgNI_07073</name>
</gene>
<dbReference type="KEGG" id="pgri:PgNI_07073"/>
<proteinExistence type="predicted"/>
<dbReference type="RefSeq" id="XP_030981078.1">
    <property type="nucleotide sequence ID" value="XM_031127090.1"/>
</dbReference>
<sequence length="76" mass="8750">GVPRSLTTDEAQFDPSCRLLKSSWHGRSQITSSLKSLLMQKQKKKKNFNLAKNSATKQPIKLYHDYQMQQGRLTNN</sequence>
<evidence type="ECO:0000313" key="2">
    <source>
        <dbReference type="RefSeq" id="XP_030981078.1"/>
    </source>
</evidence>
<protein>
    <submittedName>
        <fullName evidence="2">Uncharacterized protein</fullName>
    </submittedName>
</protein>